<dbReference type="NCBIfam" id="TIGR02946">
    <property type="entry name" value="acyl_WS_DGAT"/>
    <property type="match status" value="1"/>
</dbReference>
<keyword evidence="6" id="KW-0808">Transferase</keyword>
<keyword evidence="7" id="KW-0319">Glycerol metabolism</keyword>
<keyword evidence="5" id="KW-0444">Lipid biosynthesis</keyword>
<dbReference type="PANTHER" id="PTHR31650">
    <property type="entry name" value="O-ACYLTRANSFERASE (WSD1-LIKE) FAMILY PROTEIN"/>
    <property type="match status" value="1"/>
</dbReference>
<dbReference type="PANTHER" id="PTHR31650:SF1">
    <property type="entry name" value="WAX ESTER SYNTHASE_DIACYLGLYCEROL ACYLTRANSFERASE 4-RELATED"/>
    <property type="match status" value="1"/>
</dbReference>
<dbReference type="InterPro" id="IPR045034">
    <property type="entry name" value="O-acyltransferase_WSD1-like"/>
</dbReference>
<dbReference type="InterPro" id="IPR023213">
    <property type="entry name" value="CAT-like_dom_sf"/>
</dbReference>
<evidence type="ECO:0000256" key="9">
    <source>
        <dbReference type="ARBA" id="ARBA00023315"/>
    </source>
</evidence>
<dbReference type="InterPro" id="IPR014292">
    <property type="entry name" value="Acyl_transf_WS/DGAT"/>
</dbReference>
<evidence type="ECO:0000256" key="7">
    <source>
        <dbReference type="ARBA" id="ARBA00022798"/>
    </source>
</evidence>
<keyword evidence="9" id="KW-0012">Acyltransferase</keyword>
<name>A0ABW2QNU2_9BURK</name>
<dbReference type="EC" id="2.3.1.20" evidence="4"/>
<keyword evidence="8" id="KW-0443">Lipid metabolism</keyword>
<evidence type="ECO:0000256" key="4">
    <source>
        <dbReference type="ARBA" id="ARBA00013244"/>
    </source>
</evidence>
<comment type="pathway">
    <text evidence="1">Glycerolipid metabolism; triacylglycerol biosynthesis.</text>
</comment>
<dbReference type="RefSeq" id="WP_382226333.1">
    <property type="nucleotide sequence ID" value="NZ_JBHTCA010000019.1"/>
</dbReference>
<evidence type="ECO:0000256" key="5">
    <source>
        <dbReference type="ARBA" id="ARBA00022516"/>
    </source>
</evidence>
<evidence type="ECO:0000259" key="11">
    <source>
        <dbReference type="Pfam" id="PF03007"/>
    </source>
</evidence>
<evidence type="ECO:0000256" key="2">
    <source>
        <dbReference type="ARBA" id="ARBA00005189"/>
    </source>
</evidence>
<dbReference type="Pfam" id="PF03007">
    <property type="entry name" value="WS_DGAT_cat"/>
    <property type="match status" value="1"/>
</dbReference>
<accession>A0ABW2QNU2</accession>
<evidence type="ECO:0000313" key="13">
    <source>
        <dbReference type="EMBL" id="MFC7410789.1"/>
    </source>
</evidence>
<dbReference type="InterPro" id="IPR009721">
    <property type="entry name" value="O-acyltransferase_WSD1_C"/>
</dbReference>
<dbReference type="Pfam" id="PF06974">
    <property type="entry name" value="WS_DGAT_C"/>
    <property type="match status" value="1"/>
</dbReference>
<evidence type="ECO:0000256" key="6">
    <source>
        <dbReference type="ARBA" id="ARBA00022679"/>
    </source>
</evidence>
<gene>
    <name evidence="13" type="ORF">ACFQPB_18180</name>
</gene>
<sequence>MATRLQKSVARAVTGTLGLRGERMSKVDTAWLRMDSPANLMMIVGVWVFRPGVDFDALCERLLTRLSKYPRFLQRVVEDAAGATWVRDRDFDIHHHVRRGQLKLRRGQSERAALQARVAELAMRPLDRRHPLWDFELIETYDGGSAMIARIHHCIGDGIALISVMMSLFDGGLPPPERRKRASTGPTDDPLTSLETWLAGNVLKPLTGATVKALNMAGDGAARSLDLLSRPQEGLLETIGQSADLARLGGQVLSDLAELVLMPDDSPTGLKGLASPVKRVAWCEPVPLDHVKAIGKALGCSVNDVLLTCVAGALGAYLQDRGEETAGKEIRAMVPVNLRPLDQAWQLGNRFGLVPLVLPLGLSNPVERLYEVKRRMNGLKGSTQPLLVYGVLSIAGTLAKPVQDLLLALFHRKTTAVMTNVPGPVQKLQLCGATLEQNMFWVPASGDIGVGVSILSYGGGVQFGLITDAGLCPDPQQIIDRFEPEFQKLLTLSLMLPWGLED</sequence>
<evidence type="ECO:0000256" key="1">
    <source>
        <dbReference type="ARBA" id="ARBA00004771"/>
    </source>
</evidence>
<keyword evidence="14" id="KW-1185">Reference proteome</keyword>
<reference evidence="14" key="1">
    <citation type="journal article" date="2019" name="Int. J. Syst. Evol. Microbiol.">
        <title>The Global Catalogue of Microorganisms (GCM) 10K type strain sequencing project: providing services to taxonomists for standard genome sequencing and annotation.</title>
        <authorList>
            <consortium name="The Broad Institute Genomics Platform"/>
            <consortium name="The Broad Institute Genome Sequencing Center for Infectious Disease"/>
            <person name="Wu L."/>
            <person name="Ma J."/>
        </authorList>
    </citation>
    <scope>NUCLEOTIDE SEQUENCE [LARGE SCALE GENOMIC DNA]</scope>
    <source>
        <strain evidence="14">CGMCC 1.12371</strain>
    </source>
</reference>
<evidence type="ECO:0000256" key="3">
    <source>
        <dbReference type="ARBA" id="ARBA00009587"/>
    </source>
</evidence>
<evidence type="ECO:0000256" key="8">
    <source>
        <dbReference type="ARBA" id="ARBA00023098"/>
    </source>
</evidence>
<dbReference type="SUPFAM" id="SSF52777">
    <property type="entry name" value="CoA-dependent acyltransferases"/>
    <property type="match status" value="1"/>
</dbReference>
<evidence type="ECO:0000259" key="12">
    <source>
        <dbReference type="Pfam" id="PF06974"/>
    </source>
</evidence>
<comment type="caution">
    <text evidence="13">The sequence shown here is derived from an EMBL/GenBank/DDBJ whole genome shotgun (WGS) entry which is preliminary data.</text>
</comment>
<feature type="domain" description="O-acyltransferase WSD1-like N-terminal" evidence="11">
    <location>
        <begin position="24"/>
        <end position="305"/>
    </location>
</feature>
<evidence type="ECO:0000256" key="10">
    <source>
        <dbReference type="ARBA" id="ARBA00048109"/>
    </source>
</evidence>
<organism evidence="13 14">
    <name type="scientific">Hydrogenophaga atypica</name>
    <dbReference type="NCBI Taxonomy" id="249409"/>
    <lineage>
        <taxon>Bacteria</taxon>
        <taxon>Pseudomonadati</taxon>
        <taxon>Pseudomonadota</taxon>
        <taxon>Betaproteobacteria</taxon>
        <taxon>Burkholderiales</taxon>
        <taxon>Comamonadaceae</taxon>
        <taxon>Hydrogenophaga</taxon>
    </lineage>
</organism>
<comment type="pathway">
    <text evidence="2">Lipid metabolism.</text>
</comment>
<protein>
    <recommendedName>
        <fullName evidence="4">diacylglycerol O-acyltransferase</fullName>
        <ecNumber evidence="4">2.3.1.20</ecNumber>
    </recommendedName>
</protein>
<dbReference type="Proteomes" id="UP001596501">
    <property type="component" value="Unassembled WGS sequence"/>
</dbReference>
<proteinExistence type="inferred from homology"/>
<dbReference type="InterPro" id="IPR004255">
    <property type="entry name" value="O-acyltransferase_WSD1_N"/>
</dbReference>
<evidence type="ECO:0000313" key="14">
    <source>
        <dbReference type="Proteomes" id="UP001596501"/>
    </source>
</evidence>
<comment type="catalytic activity">
    <reaction evidence="10">
        <text>an acyl-CoA + a 1,2-diacyl-sn-glycerol = a triacyl-sn-glycerol + CoA</text>
        <dbReference type="Rhea" id="RHEA:10868"/>
        <dbReference type="ChEBI" id="CHEBI:17815"/>
        <dbReference type="ChEBI" id="CHEBI:57287"/>
        <dbReference type="ChEBI" id="CHEBI:58342"/>
        <dbReference type="ChEBI" id="CHEBI:64615"/>
        <dbReference type="EC" id="2.3.1.20"/>
    </reaction>
</comment>
<comment type="similarity">
    <text evidence="3">Belongs to the long-chain O-acyltransferase family.</text>
</comment>
<dbReference type="EMBL" id="JBHTCA010000019">
    <property type="protein sequence ID" value="MFC7410789.1"/>
    <property type="molecule type" value="Genomic_DNA"/>
</dbReference>
<dbReference type="Gene3D" id="3.30.559.10">
    <property type="entry name" value="Chloramphenicol acetyltransferase-like domain"/>
    <property type="match status" value="1"/>
</dbReference>
<feature type="domain" description="O-acyltransferase WSD1 C-terminal" evidence="12">
    <location>
        <begin position="348"/>
        <end position="489"/>
    </location>
</feature>